<evidence type="ECO:0000256" key="1">
    <source>
        <dbReference type="ARBA" id="ARBA00004496"/>
    </source>
</evidence>
<feature type="compositionally biased region" description="Basic and acidic residues" evidence="5">
    <location>
        <begin position="1083"/>
        <end position="1092"/>
    </location>
</feature>
<proteinExistence type="predicted"/>
<dbReference type="InterPro" id="IPR011993">
    <property type="entry name" value="PH-like_dom_sf"/>
</dbReference>
<feature type="region of interest" description="Disordered" evidence="5">
    <location>
        <begin position="460"/>
        <end position="497"/>
    </location>
</feature>
<dbReference type="PANTHER" id="PTHR12752:SF3">
    <property type="entry name" value="PLECKSTRIN HOMOLOGY DOMAIN-CONTAINING FAMILY A MEMBER 5"/>
    <property type="match status" value="1"/>
</dbReference>
<comment type="subcellular location">
    <subcellularLocation>
        <location evidence="1">Cytoplasm</location>
    </subcellularLocation>
</comment>
<evidence type="ECO:0000256" key="4">
    <source>
        <dbReference type="ARBA" id="ARBA00022737"/>
    </source>
</evidence>
<evidence type="ECO:0000256" key="2">
    <source>
        <dbReference type="ARBA" id="ARBA00022490"/>
    </source>
</evidence>
<dbReference type="InterPro" id="IPR036020">
    <property type="entry name" value="WW_dom_sf"/>
</dbReference>
<dbReference type="GO" id="GO:0005829">
    <property type="term" value="C:cytosol"/>
    <property type="evidence" value="ECO:0007669"/>
    <property type="project" value="TreeGrafter"/>
</dbReference>
<feature type="compositionally biased region" description="Low complexity" evidence="5">
    <location>
        <begin position="1148"/>
        <end position="1161"/>
    </location>
</feature>
<dbReference type="Gene3D" id="2.30.29.30">
    <property type="entry name" value="Pleckstrin-homology domain (PH domain)/Phosphotyrosine-binding domain (PTB)"/>
    <property type="match status" value="1"/>
</dbReference>
<feature type="compositionally biased region" description="Basic and acidic residues" evidence="5">
    <location>
        <begin position="1107"/>
        <end position="1125"/>
    </location>
</feature>
<evidence type="ECO:0000259" key="7">
    <source>
        <dbReference type="PROSITE" id="PS50020"/>
    </source>
</evidence>
<feature type="domain" description="WW" evidence="7">
    <location>
        <begin position="57"/>
        <end position="90"/>
    </location>
</feature>
<dbReference type="SMART" id="SM00456">
    <property type="entry name" value="WW"/>
    <property type="match status" value="2"/>
</dbReference>
<dbReference type="GO" id="GO:0080025">
    <property type="term" value="F:phosphatidylinositol-3,5-bisphosphate binding"/>
    <property type="evidence" value="ECO:0007669"/>
    <property type="project" value="TreeGrafter"/>
</dbReference>
<reference evidence="8" key="1">
    <citation type="submission" date="2023-09" db="UniProtKB">
        <authorList>
            <consortium name="Ensembl"/>
        </authorList>
    </citation>
    <scope>IDENTIFICATION</scope>
</reference>
<feature type="compositionally biased region" description="Basic residues" evidence="5">
    <location>
        <begin position="148"/>
        <end position="157"/>
    </location>
</feature>
<dbReference type="FunFam" id="2.20.70.10:FF:000027">
    <property type="entry name" value="pleckstrin homology domain-containing family A member 5 isoform X1"/>
    <property type="match status" value="1"/>
</dbReference>
<feature type="compositionally biased region" description="Basic and acidic residues" evidence="5">
    <location>
        <begin position="1010"/>
        <end position="1032"/>
    </location>
</feature>
<evidence type="ECO:0000256" key="3">
    <source>
        <dbReference type="ARBA" id="ARBA00022553"/>
    </source>
</evidence>
<feature type="region of interest" description="Disordered" evidence="5">
    <location>
        <begin position="988"/>
        <end position="1176"/>
    </location>
</feature>
<dbReference type="CTD" id="54477"/>
<dbReference type="PANTHER" id="PTHR12752">
    <property type="entry name" value="PHOSPHOINOSITOL 3-PHOSPHATE-BINDING PROTEIN"/>
    <property type="match status" value="1"/>
</dbReference>
<evidence type="ECO:0000259" key="6">
    <source>
        <dbReference type="PROSITE" id="PS50003"/>
    </source>
</evidence>
<feature type="domain" description="PH" evidence="6">
    <location>
        <begin position="170"/>
        <end position="269"/>
    </location>
</feature>
<feature type="compositionally biased region" description="Basic and acidic residues" evidence="5">
    <location>
        <begin position="480"/>
        <end position="497"/>
    </location>
</feature>
<feature type="domain" description="WW" evidence="7">
    <location>
        <begin position="11"/>
        <end position="44"/>
    </location>
</feature>
<dbReference type="PROSITE" id="PS50003">
    <property type="entry name" value="PH_DOMAIN"/>
    <property type="match status" value="1"/>
</dbReference>
<dbReference type="InterPro" id="IPR057971">
    <property type="entry name" value="PKHA4-7_TBCA"/>
</dbReference>
<dbReference type="Proteomes" id="UP000694857">
    <property type="component" value="Chromosome 10"/>
</dbReference>
<evidence type="ECO:0000313" key="9">
    <source>
        <dbReference type="Proteomes" id="UP000694857"/>
    </source>
</evidence>
<evidence type="ECO:0000313" key="11">
    <source>
        <dbReference type="RefSeq" id="XP_036721616.1"/>
    </source>
</evidence>
<dbReference type="GO" id="GO:0032266">
    <property type="term" value="F:phosphatidylinositol-3-phosphate binding"/>
    <property type="evidence" value="ECO:0007669"/>
    <property type="project" value="TreeGrafter"/>
</dbReference>
<keyword evidence="2" id="KW-0963">Cytoplasm</keyword>
<dbReference type="GeneID" id="118901917"/>
<evidence type="ECO:0000256" key="5">
    <source>
        <dbReference type="SAM" id="MobiDB-lite"/>
    </source>
</evidence>
<dbReference type="Pfam" id="PF00169">
    <property type="entry name" value="PH"/>
    <property type="match status" value="1"/>
</dbReference>
<dbReference type="CDD" id="cd13248">
    <property type="entry name" value="PH_PEPP1_2_3"/>
    <property type="match status" value="1"/>
</dbReference>
<dbReference type="Gene3D" id="2.20.70.10">
    <property type="match status" value="2"/>
</dbReference>
<dbReference type="GeneTree" id="ENSGT00940000155728"/>
<dbReference type="RefSeq" id="XP_036721615.1">
    <property type="nucleotide sequence ID" value="XM_036865720.1"/>
</dbReference>
<dbReference type="GO" id="GO:0070273">
    <property type="term" value="F:phosphatidylinositol-4-phosphate binding"/>
    <property type="evidence" value="ECO:0007669"/>
    <property type="project" value="TreeGrafter"/>
</dbReference>
<dbReference type="SUPFAM" id="SSF51045">
    <property type="entry name" value="WW domain"/>
    <property type="match status" value="2"/>
</dbReference>
<dbReference type="GO" id="GO:0010314">
    <property type="term" value="F:phosphatidylinositol-5-phosphate binding"/>
    <property type="evidence" value="ECO:0007669"/>
    <property type="project" value="TreeGrafter"/>
</dbReference>
<dbReference type="PROSITE" id="PS01159">
    <property type="entry name" value="WW_DOMAIN_1"/>
    <property type="match status" value="1"/>
</dbReference>
<dbReference type="PROSITE" id="PS50020">
    <property type="entry name" value="WW_DOMAIN_2"/>
    <property type="match status" value="2"/>
</dbReference>
<evidence type="ECO:0000313" key="10">
    <source>
        <dbReference type="RefSeq" id="XP_036721615.1"/>
    </source>
</evidence>
<dbReference type="SUPFAM" id="SSF50729">
    <property type="entry name" value="PH domain-like"/>
    <property type="match status" value="1"/>
</dbReference>
<dbReference type="FunFam" id="2.30.29.30:FF:000083">
    <property type="entry name" value="Pleckstrin homology domain-containing family A member 5"/>
    <property type="match status" value="1"/>
</dbReference>
<dbReference type="AlphaFoldDB" id="A0A8C0HXX3"/>
<dbReference type="KEGG" id="bmus:118901917"/>
<dbReference type="InterPro" id="IPR001202">
    <property type="entry name" value="WW_dom"/>
</dbReference>
<accession>A0A8C0HXX3</accession>
<gene>
    <name evidence="8 10 11" type="primary">PLEKHA5</name>
</gene>
<keyword evidence="9" id="KW-1185">Reference proteome</keyword>
<dbReference type="Pfam" id="PF25541">
    <property type="entry name" value="TBCA_PH"/>
    <property type="match status" value="1"/>
</dbReference>
<name>A0A8C0HXX3_BALMU</name>
<dbReference type="CDD" id="cd00201">
    <property type="entry name" value="WW"/>
    <property type="match status" value="1"/>
</dbReference>
<dbReference type="RefSeq" id="XP_036721616.1">
    <property type="nucleotide sequence ID" value="XM_036865721.1"/>
</dbReference>
<reference evidence="10 11" key="2">
    <citation type="submission" date="2025-04" db="UniProtKB">
        <authorList>
            <consortium name="RefSeq"/>
        </authorList>
    </citation>
    <scope>IDENTIFICATION</scope>
    <source>
        <tissue evidence="10 11">Epidermis and Blubber</tissue>
    </source>
</reference>
<organism evidence="8">
    <name type="scientific">Balaenoptera musculus</name>
    <name type="common">Blue whale</name>
    <dbReference type="NCBI Taxonomy" id="9771"/>
    <lineage>
        <taxon>Eukaryota</taxon>
        <taxon>Metazoa</taxon>
        <taxon>Chordata</taxon>
        <taxon>Craniata</taxon>
        <taxon>Vertebrata</taxon>
        <taxon>Euteleostomi</taxon>
        <taxon>Mammalia</taxon>
        <taxon>Eutheria</taxon>
        <taxon>Laurasiatheria</taxon>
        <taxon>Artiodactyla</taxon>
        <taxon>Whippomorpha</taxon>
        <taxon>Cetacea</taxon>
        <taxon>Mysticeti</taxon>
        <taxon>Balaenopteridae</taxon>
        <taxon>Balaenoptera</taxon>
    </lineage>
</organism>
<sequence length="1176" mass="134285">MAADLNLEWICSLPRSWTYGITRGGRVFFINEEAKSTTWLHPVTGEAVVTGHRRQSTDLPTGWEEAYTFEGARYYINHNERKVTCKHPVTGQPSQDNCIFVVNEQTVTTMTSDEKKERPISMINEASNYNTTSDYAVHPVSPVGRTSRASKKVHNFGKRSNSIKRNPNAPVVRRGWLYKQDSTGMKLWKKRWFVLSDLCLFYYRDEKEEGILGSILLPSFQIAMLTSEDHINRKYAFKAAHPNMRTYYFCTDTGKEMELWMKAMLDAALVQTEPVKRVDKVTSENAPTKEINNFPNHRVLIKPEVQNNQKNKEMSKNEEKKALEAEKYGFQKDGQDRPLTKINSVKLNSLSSEYESGSTCPGQTGHYRPVNVNSSENKTVNVSLADLRGGGHPNTGPLHTEADRVIQRTNSMQQLEQWIKIQKGRGHEEETRGVIAYQTLPRNMPSHRAQIVARYPEGYRTLPRNSKTRPESMCSVTPSVHDKTAGPGAEEKRRSMRDDTMWQLYEWQQRQFYNKQGTLPRHGTLTSPKTMVNISDQTMHSIPTSPSHGSIAAYQGYSPQRTYRSEVSSPIQRGDVTIDRRHRAHHPKHMYVPDRRSMPAGLTLQSVSPQSLQGKTPEELTLLLIKLRRQQAELSSIREHTLAQLMQLKLEAHSPKNEILSHHLQRNTIYLDHQLSQDECRGTLYKYRPEEVDIDVKLSRLCEQDKVVHALEEKLQQLHKEKYTLEQALLSASQEIEMNADSPAAIQTVVLQRDDLQNGLLSTCRELSRATAELERAWREYDKLEYDVTLTRNQMQEQLDRLGEIQTESAGIQRAQLQKELWRIQDVMEGLSKHKQQRGTAETGMIGSKPFSTVKYKNEGPDYRLYKSEPELTTVAEVDESNGEEKSESVSEMETSVKGSHFPVGVVPPRTKSPTPESSTIASYVTLRKTKKMMDSRMERPRSAVEQLCLAESTRPRMTVEEQMERIRRHQQACLREKKKGLNIIGALDQSPLPSPSNLRDNPFRVTQTRRRDDNLKEPDAVIRENDVKPNHETPAAETVRLKEAEPQNTDFSEEFKKTENVFSETLFTPEPNGVNSEEVVDKEENKEKMPKDVPYSPQDESQIPNHKPEGHPEENTKDNIHEQEETVISYELTPEASRGSQTMAVQSLSPSPESSASPVPSTQPQLTEGSHFMCV</sequence>
<keyword evidence="3" id="KW-0597">Phosphoprotein</keyword>
<evidence type="ECO:0000313" key="8">
    <source>
        <dbReference type="Ensembl" id="ENSBMSP00010010722.1"/>
    </source>
</evidence>
<dbReference type="Ensembl" id="ENSBMST00010011903.1">
    <property type="protein sequence ID" value="ENSBMSP00010010722.1"/>
    <property type="gene ID" value="ENSBMSG00010007809.1"/>
</dbReference>
<dbReference type="InterPro" id="IPR040392">
    <property type="entry name" value="PKHA4-7_PH"/>
</dbReference>
<protein>
    <submittedName>
        <fullName evidence="8">Pleckstrin homology domain containing A5</fullName>
    </submittedName>
    <submittedName>
        <fullName evidence="10 11">Pleckstrin homology domain-containing family A member 5 isoform X1</fullName>
    </submittedName>
</protein>
<feature type="region of interest" description="Disordered" evidence="5">
    <location>
        <begin position="141"/>
        <end position="164"/>
    </location>
</feature>
<keyword evidence="4" id="KW-0677">Repeat</keyword>
<dbReference type="InterPro" id="IPR001849">
    <property type="entry name" value="PH_domain"/>
</dbReference>
<dbReference type="Pfam" id="PF00397">
    <property type="entry name" value="WW"/>
    <property type="match status" value="1"/>
</dbReference>
<dbReference type="SMART" id="SM00233">
    <property type="entry name" value="PH"/>
    <property type="match status" value="1"/>
</dbReference>
<feature type="region of interest" description="Disordered" evidence="5">
    <location>
        <begin position="876"/>
        <end position="919"/>
    </location>
</feature>